<evidence type="ECO:0000256" key="5">
    <source>
        <dbReference type="ARBA" id="ARBA00022833"/>
    </source>
</evidence>
<dbReference type="InterPro" id="IPR031590">
    <property type="entry name" value="PRP9_N"/>
</dbReference>
<keyword evidence="11" id="KW-1185">Reference proteome</keyword>
<dbReference type="SMART" id="SM00355">
    <property type="entry name" value="ZnF_C2H2"/>
    <property type="match status" value="2"/>
</dbReference>
<dbReference type="InterPro" id="IPR024598">
    <property type="entry name" value="SF3a60/Prp9_C"/>
</dbReference>
<feature type="domain" description="C2H2-type" evidence="8">
    <location>
        <begin position="275"/>
        <end position="304"/>
    </location>
</feature>
<dbReference type="GO" id="GO:0005681">
    <property type="term" value="C:spliceosomal complex"/>
    <property type="evidence" value="ECO:0007669"/>
    <property type="project" value="InterPro"/>
</dbReference>
<sequence>MVTYESTRHILEELELIEDAISSRFKRNPELLYRNVEKWKSMSMDWEFPEESQIHREGNKLYAIKKPRRNRKQLAAQEHEIALFLDTYRKNCELLSSVNFEDERKYEVSDGSLDKLLSEIETIEKESVESGSEDVGNEYSMFSNSTASRKEILSKKAQDLDVNAIFARDEQYGKILDLGTFHQQWLGVVKSGDVTFLQFFAQVEKFKDHSFLVHPAANRNSTAYRGFVTHLYRYMNGFARRAYPMLDWEAVDSNLKTEFEKFLAEPVIDNQRGSLYCISCDKNFKADTVYRAHLSGKKHSGNRRKNESFLAEEHRLHKLCGFLAEELSRTREFVERKLGFTSEEREQELERLTADYEAPIYRLSEPEDDIEESAPAEKPIVDSTSNLPLGPDGFPIPYWLYKLQGLDIEYRCEVCGNYVYKGRRQFDKHFSEQRHSLGLRKLGVEPSATFQGVTSIADVQRLASHLRSRGSAGVGRPKATELNVEMEDNDGNVMTKQVYDELAKQGLL</sequence>
<name>A0A1G4JT36_9SACH</name>
<comment type="similarity">
    <text evidence="2">Belongs to the SF3A3 family.</text>
</comment>
<comment type="subcellular location">
    <subcellularLocation>
        <location evidence="1">Nucleus</location>
    </subcellularLocation>
</comment>
<evidence type="ECO:0000256" key="3">
    <source>
        <dbReference type="ARBA" id="ARBA00022723"/>
    </source>
</evidence>
<dbReference type="GO" id="GO:0000398">
    <property type="term" value="P:mRNA splicing, via spliceosome"/>
    <property type="evidence" value="ECO:0007669"/>
    <property type="project" value="InterPro"/>
</dbReference>
<dbReference type="EMBL" id="LT598477">
    <property type="protein sequence ID" value="SCU94057.1"/>
    <property type="molecule type" value="Genomic_DNA"/>
</dbReference>
<evidence type="ECO:0000256" key="1">
    <source>
        <dbReference type="ARBA" id="ARBA00004123"/>
    </source>
</evidence>
<dbReference type="Pfam" id="PF16837">
    <property type="entry name" value="SF3A3"/>
    <property type="match status" value="1"/>
</dbReference>
<evidence type="ECO:0000256" key="2">
    <source>
        <dbReference type="ARBA" id="ARBA00008776"/>
    </source>
</evidence>
<dbReference type="PANTHER" id="PTHR12786:SF2">
    <property type="entry name" value="SPLICING FACTOR 3A SUBUNIT 3"/>
    <property type="match status" value="1"/>
</dbReference>
<dbReference type="InterPro" id="IPR000690">
    <property type="entry name" value="Matrin/U1-C_Znf_C2H2"/>
</dbReference>
<dbReference type="PROSITE" id="PS50171">
    <property type="entry name" value="ZF_MATRIN"/>
    <property type="match status" value="1"/>
</dbReference>
<dbReference type="InterPro" id="IPR036236">
    <property type="entry name" value="Znf_C2H2_sf"/>
</dbReference>
<organism evidence="10 11">
    <name type="scientific">Lachancea meyersii CBS 8951</name>
    <dbReference type="NCBI Taxonomy" id="1266667"/>
    <lineage>
        <taxon>Eukaryota</taxon>
        <taxon>Fungi</taxon>
        <taxon>Dikarya</taxon>
        <taxon>Ascomycota</taxon>
        <taxon>Saccharomycotina</taxon>
        <taxon>Saccharomycetes</taxon>
        <taxon>Saccharomycetales</taxon>
        <taxon>Saccharomycetaceae</taxon>
        <taxon>Lachancea</taxon>
    </lineage>
</organism>
<evidence type="ECO:0000256" key="4">
    <source>
        <dbReference type="ARBA" id="ARBA00022771"/>
    </source>
</evidence>
<keyword evidence="6" id="KW-0539">Nucleus</keyword>
<keyword evidence="3" id="KW-0479">Metal-binding</keyword>
<keyword evidence="4 7" id="KW-0863">Zinc-finger</keyword>
<evidence type="ECO:0000259" key="9">
    <source>
        <dbReference type="PROSITE" id="PS50171"/>
    </source>
</evidence>
<dbReference type="InterPro" id="IPR031774">
    <property type="entry name" value="SF3A3_dom"/>
</dbReference>
<evidence type="ECO:0000313" key="11">
    <source>
        <dbReference type="Proteomes" id="UP000191144"/>
    </source>
</evidence>
<dbReference type="PROSITE" id="PS50157">
    <property type="entry name" value="ZINC_FINGER_C2H2_2"/>
    <property type="match status" value="1"/>
</dbReference>
<evidence type="ECO:0000256" key="7">
    <source>
        <dbReference type="PROSITE-ProRule" id="PRU00042"/>
    </source>
</evidence>
<dbReference type="GO" id="GO:0003723">
    <property type="term" value="F:RNA binding"/>
    <property type="evidence" value="ECO:0007669"/>
    <property type="project" value="InterPro"/>
</dbReference>
<keyword evidence="5" id="KW-0862">Zinc</keyword>
<dbReference type="Pfam" id="PF16958">
    <property type="entry name" value="PRP9_N"/>
    <property type="match status" value="1"/>
</dbReference>
<dbReference type="AlphaFoldDB" id="A0A1G4JT36"/>
<dbReference type="Proteomes" id="UP000191144">
    <property type="component" value="Chromosome F"/>
</dbReference>
<dbReference type="PROSITE" id="PS00028">
    <property type="entry name" value="ZINC_FINGER_C2H2_1"/>
    <property type="match status" value="1"/>
</dbReference>
<dbReference type="SUPFAM" id="SSF57667">
    <property type="entry name" value="beta-beta-alpha zinc fingers"/>
    <property type="match status" value="1"/>
</dbReference>
<gene>
    <name evidence="10" type="ORF">LAME_0F05930G</name>
</gene>
<dbReference type="InterPro" id="IPR013087">
    <property type="entry name" value="Znf_C2H2_type"/>
</dbReference>
<dbReference type="PANTHER" id="PTHR12786">
    <property type="entry name" value="SPLICING FACTOR SF3A-RELATED"/>
    <property type="match status" value="1"/>
</dbReference>
<dbReference type="InterPro" id="IPR022755">
    <property type="entry name" value="Znf_C2H2_jaz"/>
</dbReference>
<dbReference type="InterPro" id="IPR051421">
    <property type="entry name" value="RNA_Proc_DNA_Dmg_Regulator"/>
</dbReference>
<evidence type="ECO:0000313" key="10">
    <source>
        <dbReference type="EMBL" id="SCU94057.1"/>
    </source>
</evidence>
<protein>
    <submittedName>
        <fullName evidence="10">LAME_0F05930g1_1</fullName>
    </submittedName>
</protein>
<feature type="domain" description="Matrin-type" evidence="9">
    <location>
        <begin position="410"/>
        <end position="441"/>
    </location>
</feature>
<dbReference type="GO" id="GO:0008270">
    <property type="term" value="F:zinc ion binding"/>
    <property type="evidence" value="ECO:0007669"/>
    <property type="project" value="UniProtKB-KW"/>
</dbReference>
<dbReference type="Pfam" id="PF11931">
    <property type="entry name" value="SF3a60_Prp9_C"/>
    <property type="match status" value="1"/>
</dbReference>
<reference evidence="11" key="1">
    <citation type="submission" date="2016-03" db="EMBL/GenBank/DDBJ databases">
        <authorList>
            <person name="Devillers Hugo."/>
        </authorList>
    </citation>
    <scope>NUCLEOTIDE SEQUENCE [LARGE SCALE GENOMIC DNA]</scope>
</reference>
<dbReference type="OrthoDB" id="2160351at2759"/>
<dbReference type="Pfam" id="PF12171">
    <property type="entry name" value="zf-C2H2_jaz"/>
    <property type="match status" value="1"/>
</dbReference>
<proteinExistence type="inferred from homology"/>
<dbReference type="Gene3D" id="3.30.160.60">
    <property type="entry name" value="Classic Zinc Finger"/>
    <property type="match status" value="1"/>
</dbReference>
<accession>A0A1G4JT36</accession>
<evidence type="ECO:0000259" key="8">
    <source>
        <dbReference type="PROSITE" id="PS50157"/>
    </source>
</evidence>
<evidence type="ECO:0000256" key="6">
    <source>
        <dbReference type="ARBA" id="ARBA00023242"/>
    </source>
</evidence>